<dbReference type="InterPro" id="IPR001320">
    <property type="entry name" value="Iontro_rcpt_C"/>
</dbReference>
<dbReference type="SMART" id="SM00062">
    <property type="entry name" value="PBPb"/>
    <property type="match status" value="1"/>
</dbReference>
<dbReference type="SUPFAM" id="SSF53850">
    <property type="entry name" value="Periplasmic binding protein-like II"/>
    <property type="match status" value="1"/>
</dbReference>
<dbReference type="EMBL" id="JANFML010000008">
    <property type="protein sequence ID" value="MDG4511990.1"/>
    <property type="molecule type" value="Genomic_DNA"/>
</dbReference>
<feature type="chain" id="PRO_5040797687" evidence="2">
    <location>
        <begin position="21"/>
        <end position="272"/>
    </location>
</feature>
<gene>
    <name evidence="5" type="ORF">NOL15_03860</name>
</gene>
<feature type="signal peptide" evidence="2">
    <location>
        <begin position="1"/>
        <end position="20"/>
    </location>
</feature>
<evidence type="ECO:0000259" key="4">
    <source>
        <dbReference type="SMART" id="SM00079"/>
    </source>
</evidence>
<evidence type="ECO:0000256" key="1">
    <source>
        <dbReference type="ARBA" id="ARBA00022729"/>
    </source>
</evidence>
<dbReference type="PANTHER" id="PTHR35936:SF17">
    <property type="entry name" value="ARGININE-BINDING EXTRACELLULAR PROTEIN ARTP"/>
    <property type="match status" value="1"/>
</dbReference>
<proteinExistence type="predicted"/>
<dbReference type="InterPro" id="IPR001638">
    <property type="entry name" value="Solute-binding_3/MltF_N"/>
</dbReference>
<keyword evidence="1 2" id="KW-0732">Signal</keyword>
<dbReference type="Proteomes" id="UP001152879">
    <property type="component" value="Unassembled WGS sequence"/>
</dbReference>
<evidence type="ECO:0000259" key="3">
    <source>
        <dbReference type="SMART" id="SM00062"/>
    </source>
</evidence>
<dbReference type="PROSITE" id="PS51257">
    <property type="entry name" value="PROKAR_LIPOPROTEIN"/>
    <property type="match status" value="1"/>
</dbReference>
<accession>A0A9X4RP35</accession>
<dbReference type="AlphaFoldDB" id="A0A9X4RP35"/>
<dbReference type="GO" id="GO:0016020">
    <property type="term" value="C:membrane"/>
    <property type="evidence" value="ECO:0007669"/>
    <property type="project" value="InterPro"/>
</dbReference>
<evidence type="ECO:0000313" key="5">
    <source>
        <dbReference type="EMBL" id="MDG4511990.1"/>
    </source>
</evidence>
<protein>
    <submittedName>
        <fullName evidence="5">Transporter substrate-binding domain-containing protein</fullName>
    </submittedName>
</protein>
<feature type="domain" description="Ionotropic glutamate receptor C-terminal" evidence="4">
    <location>
        <begin position="43"/>
        <end position="268"/>
    </location>
</feature>
<dbReference type="GO" id="GO:0015276">
    <property type="term" value="F:ligand-gated monoatomic ion channel activity"/>
    <property type="evidence" value="ECO:0007669"/>
    <property type="project" value="InterPro"/>
</dbReference>
<feature type="domain" description="Solute-binding protein family 3/N-terminal" evidence="3">
    <location>
        <begin position="43"/>
        <end position="264"/>
    </location>
</feature>
<dbReference type="SMART" id="SM00079">
    <property type="entry name" value="PBPe"/>
    <property type="match status" value="1"/>
</dbReference>
<sequence>MKLKKMLTLAATFVATLSLAACSASSSSDSSQSTLEKIKEKGTLVVATSPDYAPFEFQALVDGKNEVVGADIMLAQKIADELGVKLEVSAMSFDNVLSSVQNGKADIAIAGLSYSDERAKVFDFSESYYQIADVLLIKKDDASSLTSIDAMSGKNLAVQKGSTQETYAKSEISQAKIVSLTLMGEAVNELKAGKVDAVLMDSPVAAGYVSQNSDLAIASIEFPTIDENSKVIALPKGSDDLKTSIDKVINEVKSSGEFDTFLEKAATYTAVE</sequence>
<dbReference type="Gene3D" id="3.40.190.10">
    <property type="entry name" value="Periplasmic binding protein-like II"/>
    <property type="match status" value="2"/>
</dbReference>
<dbReference type="PANTHER" id="PTHR35936">
    <property type="entry name" value="MEMBRANE-BOUND LYTIC MUREIN TRANSGLYCOSYLASE F"/>
    <property type="match status" value="1"/>
</dbReference>
<comment type="caution">
    <text evidence="5">The sequence shown here is derived from an EMBL/GenBank/DDBJ whole genome shotgun (WGS) entry which is preliminary data.</text>
</comment>
<evidence type="ECO:0000313" key="6">
    <source>
        <dbReference type="Proteomes" id="UP001152879"/>
    </source>
</evidence>
<dbReference type="Pfam" id="PF00497">
    <property type="entry name" value="SBP_bac_3"/>
    <property type="match status" value="1"/>
</dbReference>
<reference evidence="5" key="1">
    <citation type="submission" date="2022-07" db="EMBL/GenBank/DDBJ databases">
        <title>Whole Genome Sequencing of Streptococcus suis.</title>
        <authorList>
            <person name="Dai X."/>
            <person name="Huang J."/>
            <person name="Wang L."/>
        </authorList>
    </citation>
    <scope>NUCLEOTIDE SEQUENCE</scope>
    <source>
        <strain evidence="5">SFB2</strain>
    </source>
</reference>
<organism evidence="5 6">
    <name type="scientific">Streptococcus suis</name>
    <dbReference type="NCBI Taxonomy" id="1307"/>
    <lineage>
        <taxon>Bacteria</taxon>
        <taxon>Bacillati</taxon>
        <taxon>Bacillota</taxon>
        <taxon>Bacilli</taxon>
        <taxon>Lactobacillales</taxon>
        <taxon>Streptococcaceae</taxon>
        <taxon>Streptococcus</taxon>
    </lineage>
</organism>
<name>A0A9X4RP35_STRSU</name>
<evidence type="ECO:0000256" key="2">
    <source>
        <dbReference type="SAM" id="SignalP"/>
    </source>
</evidence>